<accession>W9G7K3</accession>
<organism evidence="2 3">
    <name type="scientific">Intrasporangium oryzae NRRL B-24470</name>
    <dbReference type="NCBI Taxonomy" id="1386089"/>
    <lineage>
        <taxon>Bacteria</taxon>
        <taxon>Bacillati</taxon>
        <taxon>Actinomycetota</taxon>
        <taxon>Actinomycetes</taxon>
        <taxon>Micrococcales</taxon>
        <taxon>Intrasporangiaceae</taxon>
        <taxon>Intrasporangium</taxon>
    </lineage>
</organism>
<dbReference type="eggNOG" id="COG3391">
    <property type="taxonomic scope" value="Bacteria"/>
</dbReference>
<dbReference type="SUPFAM" id="SSF63829">
    <property type="entry name" value="Calcium-dependent phosphotriesterase"/>
    <property type="match status" value="1"/>
</dbReference>
<dbReference type="InterPro" id="IPR051200">
    <property type="entry name" value="Host-pathogen_enzymatic-act"/>
</dbReference>
<dbReference type="PANTHER" id="PTHR47197">
    <property type="entry name" value="PROTEIN NIRF"/>
    <property type="match status" value="1"/>
</dbReference>
<dbReference type="Gene3D" id="2.130.10.10">
    <property type="entry name" value="YVTN repeat-like/Quinoprotein amine dehydrogenase"/>
    <property type="match status" value="1"/>
</dbReference>
<dbReference type="EMBL" id="AWSA01000013">
    <property type="protein sequence ID" value="EWT02166.1"/>
    <property type="molecule type" value="Genomic_DNA"/>
</dbReference>
<evidence type="ECO:0000256" key="1">
    <source>
        <dbReference type="SAM" id="SignalP"/>
    </source>
</evidence>
<dbReference type="PANTHER" id="PTHR47197:SF3">
    <property type="entry name" value="DIHYDRO-HEME D1 DEHYDROGENASE"/>
    <property type="match status" value="1"/>
</dbReference>
<comment type="caution">
    <text evidence="2">The sequence shown here is derived from an EMBL/GenBank/DDBJ whole genome shotgun (WGS) entry which is preliminary data.</text>
</comment>
<evidence type="ECO:0000313" key="3">
    <source>
        <dbReference type="Proteomes" id="UP000019489"/>
    </source>
</evidence>
<name>W9G7K3_9MICO</name>
<evidence type="ECO:0000313" key="2">
    <source>
        <dbReference type="EMBL" id="EWT02166.1"/>
    </source>
</evidence>
<protein>
    <submittedName>
        <fullName evidence="2">Superoxide dismutase</fullName>
    </submittedName>
</protein>
<proteinExistence type="predicted"/>
<dbReference type="STRING" id="1386089.N865_00300"/>
<sequence length="304" mass="30987">MRLTRKVLTTSLGLVMAGAMALAPTGALAAEPFPELIPLPDNWQAEGIASGTGTTVYSGSLASGAVWKGDLRTGLGSVLVPGGAGRVAVGLKESGGLLFVAGGPTGQAYVFDAATGAEVATYQLSTDPSFINDVTVTRDAAYFTNSSQAELYRLPLRNGAPAGAPETIPLTGDWQQLPGFSANGIEASPDGSVLLVVNSTNGLLYRVDPATGVATTVATAASLTAGDGILLRGPILYVVRNQLNEVVVLRMSPDYASATPTGVLTDPDFAVPTTIASFGTTLYAVNARFGLPPGPFDIVKVDGS</sequence>
<dbReference type="InterPro" id="IPR015943">
    <property type="entry name" value="WD40/YVTN_repeat-like_dom_sf"/>
</dbReference>
<feature type="chain" id="PRO_5004920331" evidence="1">
    <location>
        <begin position="30"/>
        <end position="304"/>
    </location>
</feature>
<keyword evidence="1" id="KW-0732">Signal</keyword>
<feature type="signal peptide" evidence="1">
    <location>
        <begin position="1"/>
        <end position="29"/>
    </location>
</feature>
<dbReference type="AlphaFoldDB" id="W9G7K3"/>
<dbReference type="OrthoDB" id="504981at2"/>
<dbReference type="Proteomes" id="UP000019489">
    <property type="component" value="Unassembled WGS sequence"/>
</dbReference>
<dbReference type="RefSeq" id="WP_034803719.1">
    <property type="nucleotide sequence ID" value="NZ_AWSA01000013.1"/>
</dbReference>
<reference evidence="2 3" key="1">
    <citation type="submission" date="2013-08" db="EMBL/GenBank/DDBJ databases">
        <title>Intrasporangium oryzae NRRL B-24470.</title>
        <authorList>
            <person name="Liu H."/>
            <person name="Wang G."/>
        </authorList>
    </citation>
    <scope>NUCLEOTIDE SEQUENCE [LARGE SCALE GENOMIC DNA]</scope>
    <source>
        <strain evidence="2 3">NRRL B-24470</strain>
    </source>
</reference>
<gene>
    <name evidence="2" type="ORF">N865_00300</name>
</gene>
<keyword evidence="3" id="KW-1185">Reference proteome</keyword>